<evidence type="ECO:0000256" key="15">
    <source>
        <dbReference type="ARBA" id="ARBA00023180"/>
    </source>
</evidence>
<keyword evidence="10" id="KW-0418">Kinase</keyword>
<evidence type="ECO:0000256" key="14">
    <source>
        <dbReference type="ARBA" id="ARBA00023170"/>
    </source>
</evidence>
<dbReference type="FunFam" id="1.10.510.10:FF:000240">
    <property type="entry name" value="Lectin-domain containing receptor kinase A4.3"/>
    <property type="match status" value="1"/>
</dbReference>
<dbReference type="Pfam" id="PF07714">
    <property type="entry name" value="PK_Tyr_Ser-Thr"/>
    <property type="match status" value="1"/>
</dbReference>
<evidence type="ECO:0000256" key="6">
    <source>
        <dbReference type="ARBA" id="ARBA00022679"/>
    </source>
</evidence>
<dbReference type="PROSITE" id="PS00107">
    <property type="entry name" value="PROTEIN_KINASE_ATP"/>
    <property type="match status" value="1"/>
</dbReference>
<name>A0A7J7G8S8_CAMSI</name>
<dbReference type="InterPro" id="IPR011009">
    <property type="entry name" value="Kinase-like_dom_sf"/>
</dbReference>
<dbReference type="GO" id="GO:0005886">
    <property type="term" value="C:plasma membrane"/>
    <property type="evidence" value="ECO:0007669"/>
    <property type="project" value="UniProtKB-SubCell"/>
</dbReference>
<dbReference type="GO" id="GO:0002229">
    <property type="term" value="P:defense response to oomycetes"/>
    <property type="evidence" value="ECO:0007669"/>
    <property type="project" value="UniProtKB-ARBA"/>
</dbReference>
<keyword evidence="12" id="KW-1133">Transmembrane helix</keyword>
<comment type="caution">
    <text evidence="20">The sequence shown here is derived from an EMBL/GenBank/DDBJ whole genome shotgun (WGS) entry which is preliminary data.</text>
</comment>
<dbReference type="SUPFAM" id="SSF56112">
    <property type="entry name" value="Protein kinase-like (PK-like)"/>
    <property type="match status" value="2"/>
</dbReference>
<keyword evidence="14" id="KW-0675">Receptor</keyword>
<feature type="domain" description="Protein kinase" evidence="19">
    <location>
        <begin position="77"/>
        <end position="450"/>
    </location>
</feature>
<keyword evidence="9 16" id="KW-0547">Nucleotide-binding</keyword>
<dbReference type="InterPro" id="IPR001245">
    <property type="entry name" value="Ser-Thr/Tyr_kinase_cat_dom"/>
</dbReference>
<evidence type="ECO:0000256" key="3">
    <source>
        <dbReference type="ARBA" id="ARBA00010217"/>
    </source>
</evidence>
<accession>A0A7J7G8S8</accession>
<evidence type="ECO:0000313" key="20">
    <source>
        <dbReference type="EMBL" id="KAF5935754.1"/>
    </source>
</evidence>
<dbReference type="PANTHER" id="PTHR45621">
    <property type="entry name" value="OS01G0588500 PROTEIN-RELATED"/>
    <property type="match status" value="1"/>
</dbReference>
<evidence type="ECO:0000313" key="21">
    <source>
        <dbReference type="Proteomes" id="UP000593564"/>
    </source>
</evidence>
<protein>
    <recommendedName>
        <fullName evidence="19">Protein kinase domain-containing protein</fullName>
    </recommendedName>
</protein>
<dbReference type="GO" id="GO:0004674">
    <property type="term" value="F:protein serine/threonine kinase activity"/>
    <property type="evidence" value="ECO:0007669"/>
    <property type="project" value="UniProtKB-KW"/>
</dbReference>
<feature type="compositionally biased region" description="Basic and acidic residues" evidence="18">
    <location>
        <begin position="10"/>
        <end position="25"/>
    </location>
</feature>
<evidence type="ECO:0000256" key="16">
    <source>
        <dbReference type="PROSITE-ProRule" id="PRU10141"/>
    </source>
</evidence>
<dbReference type="Pfam" id="PF00069">
    <property type="entry name" value="Pkinase"/>
    <property type="match status" value="1"/>
</dbReference>
<evidence type="ECO:0000256" key="10">
    <source>
        <dbReference type="ARBA" id="ARBA00022777"/>
    </source>
</evidence>
<keyword evidence="6" id="KW-0808">Transferase</keyword>
<keyword evidence="21" id="KW-1185">Reference proteome</keyword>
<dbReference type="EMBL" id="JACBKZ010000013">
    <property type="protein sequence ID" value="KAF5935754.1"/>
    <property type="molecule type" value="Genomic_DNA"/>
</dbReference>
<evidence type="ECO:0000256" key="11">
    <source>
        <dbReference type="ARBA" id="ARBA00022840"/>
    </source>
</evidence>
<keyword evidence="11 16" id="KW-0067">ATP-binding</keyword>
<keyword evidence="13" id="KW-0472">Membrane</keyword>
<evidence type="ECO:0000256" key="17">
    <source>
        <dbReference type="RuleBase" id="RU000304"/>
    </source>
</evidence>
<evidence type="ECO:0000256" key="2">
    <source>
        <dbReference type="ARBA" id="ARBA00008536"/>
    </source>
</evidence>
<feature type="compositionally biased region" description="Low complexity" evidence="18">
    <location>
        <begin position="29"/>
        <end position="38"/>
    </location>
</feature>
<gene>
    <name evidence="20" type="ORF">HYC85_026883</name>
</gene>
<comment type="similarity">
    <text evidence="17">Belongs to the protein kinase superfamily.</text>
</comment>
<keyword evidence="7" id="KW-0812">Transmembrane</keyword>
<evidence type="ECO:0000256" key="18">
    <source>
        <dbReference type="SAM" id="MobiDB-lite"/>
    </source>
</evidence>
<keyword evidence="8" id="KW-0732">Signal</keyword>
<organism evidence="20 21">
    <name type="scientific">Camellia sinensis</name>
    <name type="common">Tea plant</name>
    <name type="synonym">Thea sinensis</name>
    <dbReference type="NCBI Taxonomy" id="4442"/>
    <lineage>
        <taxon>Eukaryota</taxon>
        <taxon>Viridiplantae</taxon>
        <taxon>Streptophyta</taxon>
        <taxon>Embryophyta</taxon>
        <taxon>Tracheophyta</taxon>
        <taxon>Spermatophyta</taxon>
        <taxon>Magnoliopsida</taxon>
        <taxon>eudicotyledons</taxon>
        <taxon>Gunneridae</taxon>
        <taxon>Pentapetalae</taxon>
        <taxon>asterids</taxon>
        <taxon>Ericales</taxon>
        <taxon>Theaceae</taxon>
        <taxon>Camellia</taxon>
    </lineage>
</organism>
<evidence type="ECO:0000256" key="9">
    <source>
        <dbReference type="ARBA" id="ARBA00022741"/>
    </source>
</evidence>
<evidence type="ECO:0000256" key="1">
    <source>
        <dbReference type="ARBA" id="ARBA00004251"/>
    </source>
</evidence>
<dbReference type="InterPro" id="IPR050823">
    <property type="entry name" value="Plant_Ser_Thr_Prot_Kinase"/>
</dbReference>
<dbReference type="Gene3D" id="1.10.510.10">
    <property type="entry name" value="Transferase(Phosphotransferase) domain 1"/>
    <property type="match status" value="1"/>
</dbReference>
<dbReference type="InterPro" id="IPR017441">
    <property type="entry name" value="Protein_kinase_ATP_BS"/>
</dbReference>
<evidence type="ECO:0000256" key="12">
    <source>
        <dbReference type="ARBA" id="ARBA00022989"/>
    </source>
</evidence>
<reference evidence="20 21" key="2">
    <citation type="submission" date="2020-07" db="EMBL/GenBank/DDBJ databases">
        <title>Genome assembly of wild tea tree DASZ reveals pedigree and selection history of tea varieties.</title>
        <authorList>
            <person name="Zhang W."/>
        </authorList>
    </citation>
    <scope>NUCLEOTIDE SEQUENCE [LARGE SCALE GENOMIC DNA]</scope>
    <source>
        <strain evidence="21">cv. G240</strain>
        <tissue evidence="20">Leaf</tissue>
    </source>
</reference>
<evidence type="ECO:0000256" key="5">
    <source>
        <dbReference type="ARBA" id="ARBA00022527"/>
    </source>
</evidence>
<dbReference type="InterPro" id="IPR008271">
    <property type="entry name" value="Ser/Thr_kinase_AS"/>
</dbReference>
<keyword evidence="15" id="KW-0325">Glycoprotein</keyword>
<keyword evidence="4" id="KW-1003">Cell membrane</keyword>
<evidence type="ECO:0000256" key="4">
    <source>
        <dbReference type="ARBA" id="ARBA00022475"/>
    </source>
</evidence>
<evidence type="ECO:0000256" key="8">
    <source>
        <dbReference type="ARBA" id="ARBA00022729"/>
    </source>
</evidence>
<reference evidence="21" key="1">
    <citation type="journal article" date="2020" name="Nat. Commun.">
        <title>Genome assembly of wild tea tree DASZ reveals pedigree and selection history of tea varieties.</title>
        <authorList>
            <person name="Zhang W."/>
            <person name="Zhang Y."/>
            <person name="Qiu H."/>
            <person name="Guo Y."/>
            <person name="Wan H."/>
            <person name="Zhang X."/>
            <person name="Scossa F."/>
            <person name="Alseekh S."/>
            <person name="Zhang Q."/>
            <person name="Wang P."/>
            <person name="Xu L."/>
            <person name="Schmidt M.H."/>
            <person name="Jia X."/>
            <person name="Li D."/>
            <person name="Zhu A."/>
            <person name="Guo F."/>
            <person name="Chen W."/>
            <person name="Ni D."/>
            <person name="Usadel B."/>
            <person name="Fernie A.R."/>
            <person name="Wen W."/>
        </authorList>
    </citation>
    <scope>NUCLEOTIDE SEQUENCE [LARGE SCALE GENOMIC DNA]</scope>
    <source>
        <strain evidence="21">cv. G240</strain>
    </source>
</reference>
<comment type="subcellular location">
    <subcellularLocation>
        <location evidence="1">Cell membrane</location>
        <topology evidence="1">Single-pass type I membrane protein</topology>
    </subcellularLocation>
</comment>
<dbReference type="AlphaFoldDB" id="A0A7J7G8S8"/>
<keyword evidence="5 17" id="KW-0723">Serine/threonine-protein kinase</keyword>
<proteinExistence type="inferred from homology"/>
<dbReference type="PROSITE" id="PS00108">
    <property type="entry name" value="PROTEIN_KINASE_ST"/>
    <property type="match status" value="1"/>
</dbReference>
<evidence type="ECO:0000259" key="19">
    <source>
        <dbReference type="PROSITE" id="PS50011"/>
    </source>
</evidence>
<dbReference type="PROSITE" id="PS50011">
    <property type="entry name" value="PROTEIN_KINASE_DOM"/>
    <property type="match status" value="1"/>
</dbReference>
<evidence type="ECO:0000256" key="13">
    <source>
        <dbReference type="ARBA" id="ARBA00023136"/>
    </source>
</evidence>
<feature type="binding site" evidence="16">
    <location>
        <position position="112"/>
    </location>
    <ligand>
        <name>ATP</name>
        <dbReference type="ChEBI" id="CHEBI:30616"/>
    </ligand>
</feature>
<dbReference type="Gene3D" id="3.30.200.20">
    <property type="entry name" value="Phosphorylase Kinase, domain 1"/>
    <property type="match status" value="1"/>
</dbReference>
<dbReference type="Proteomes" id="UP000593564">
    <property type="component" value="Unassembled WGS sequence"/>
</dbReference>
<sequence length="484" mass="54573">MKCCFFPFKAKSESQQEKSAPELKKQSSKSDNSAANKAIQSVGSVSSPRSIPELYKEKEHNLRVFSFSELRTATNDFNKLLKIGEGGFGNVYKGTIRPPNGEGDPIVVAIKKLNKHGLQGHKQWLAEVQFLGVVDHPNLVKLLGYCSVDGERGIQRLLVYEYMPNKSLEDHLFNRVPAILPWKTRLEIMLSAAQGLVYLHEELEVQREGKNRGSTATHINSTDPDESKVAEKDFRKSCRLRWAGTTHPKVAKSGEKTTARVDMPGTKAAMPRIDVLEGFVGQIVELFLLVLILKVIYRDFKASNVLLDEDFKPKLSDFGLAREGPIGDRTHVSTAVVGTYGYAAPEYVETGRLTIKSDIYNFGVVLYEILTGRRTLERNRPLAEQKLLEWVKQYPSDSKRFSVIIDPKLRNQYSFSAARKIAKLADSCLDKNPKDRPSMSQVVESLKEAIADSEEGNSSEYKCLNIEYIYSREEKRDYLLTNEV</sequence>
<comment type="similarity">
    <text evidence="2">In the N-terminal section; belongs to the leguminous lectin family.</text>
</comment>
<dbReference type="InterPro" id="IPR000719">
    <property type="entry name" value="Prot_kinase_dom"/>
</dbReference>
<evidence type="ECO:0000256" key="7">
    <source>
        <dbReference type="ARBA" id="ARBA00022692"/>
    </source>
</evidence>
<feature type="region of interest" description="Disordered" evidence="18">
    <location>
        <begin position="1"/>
        <end position="44"/>
    </location>
</feature>
<comment type="similarity">
    <text evidence="3">In the C-terminal section; belongs to the protein kinase superfamily. Ser/Thr protein kinase family.</text>
</comment>
<dbReference type="GO" id="GO:0005524">
    <property type="term" value="F:ATP binding"/>
    <property type="evidence" value="ECO:0007669"/>
    <property type="project" value="UniProtKB-UniRule"/>
</dbReference>